<reference evidence="12" key="1">
    <citation type="submission" date="2016-04" db="UniProtKB">
        <authorList>
            <consortium name="WormBaseParasite"/>
        </authorList>
    </citation>
    <scope>IDENTIFICATION</scope>
</reference>
<evidence type="ECO:0000256" key="4">
    <source>
        <dbReference type="ARBA" id="ARBA00022989"/>
    </source>
</evidence>
<dbReference type="PANTHER" id="PTHR22883">
    <property type="entry name" value="ZINC FINGER DHHC DOMAIN CONTAINING PROTEIN"/>
    <property type="match status" value="1"/>
</dbReference>
<evidence type="ECO:0000313" key="12">
    <source>
        <dbReference type="WBParaSite" id="DME_0000080801-mRNA-1"/>
    </source>
</evidence>
<keyword evidence="5 7" id="KW-0472">Membrane</keyword>
<dbReference type="PANTHER" id="PTHR22883:SF147">
    <property type="entry name" value="PALMITOYLTRANSFERASE"/>
    <property type="match status" value="1"/>
</dbReference>
<dbReference type="GO" id="GO:0005794">
    <property type="term" value="C:Golgi apparatus"/>
    <property type="evidence" value="ECO:0007669"/>
    <property type="project" value="TreeGrafter"/>
</dbReference>
<evidence type="ECO:0000256" key="7">
    <source>
        <dbReference type="RuleBase" id="RU079119"/>
    </source>
</evidence>
<gene>
    <name evidence="9" type="ORF">DME_LOCUS5168</name>
</gene>
<dbReference type="GO" id="GO:0016188">
    <property type="term" value="P:synaptic vesicle maturation"/>
    <property type="evidence" value="ECO:0007669"/>
    <property type="project" value="TreeGrafter"/>
</dbReference>
<comment type="subcellular location">
    <subcellularLocation>
        <location evidence="1">Membrane</location>
        <topology evidence="1">Multi-pass membrane protein</topology>
    </subcellularLocation>
</comment>
<reference evidence="9 11" key="2">
    <citation type="submission" date="2018-11" db="EMBL/GenBank/DDBJ databases">
        <authorList>
            <consortium name="Pathogen Informatics"/>
        </authorList>
    </citation>
    <scope>NUCLEOTIDE SEQUENCE [LARGE SCALE GENOMIC DNA]</scope>
</reference>
<name>A0A158Q2T6_DRAME</name>
<dbReference type="PROSITE" id="PS50216">
    <property type="entry name" value="DHHC"/>
    <property type="match status" value="1"/>
</dbReference>
<feature type="domain" description="Palmitoyltransferase DHHC" evidence="8">
    <location>
        <begin position="126"/>
        <end position="248"/>
    </location>
</feature>
<comment type="domain">
    <text evidence="7">The DHHC domain is required for palmitoyltransferase activity.</text>
</comment>
<comment type="catalytic activity">
    <reaction evidence="7">
        <text>L-cysteinyl-[protein] + hexadecanoyl-CoA = S-hexadecanoyl-L-cysteinyl-[protein] + CoA</text>
        <dbReference type="Rhea" id="RHEA:36683"/>
        <dbReference type="Rhea" id="RHEA-COMP:10131"/>
        <dbReference type="Rhea" id="RHEA-COMP:11032"/>
        <dbReference type="ChEBI" id="CHEBI:29950"/>
        <dbReference type="ChEBI" id="CHEBI:57287"/>
        <dbReference type="ChEBI" id="CHEBI:57379"/>
        <dbReference type="ChEBI" id="CHEBI:74151"/>
        <dbReference type="EC" id="2.3.1.225"/>
    </reaction>
</comment>
<dbReference type="WBParaSite" id="DME_0000080801-mRNA-1">
    <property type="protein sequence ID" value="DME_0000080801-mRNA-1"/>
    <property type="gene ID" value="DME_0000080801"/>
</dbReference>
<keyword evidence="3 7" id="KW-0812">Transmembrane</keyword>
<evidence type="ECO:0000256" key="6">
    <source>
        <dbReference type="ARBA" id="ARBA00023315"/>
    </source>
</evidence>
<accession>A0A158Q2T6</accession>
<feature type="transmembrane region" description="Helical" evidence="7">
    <location>
        <begin position="215"/>
        <end position="236"/>
    </location>
</feature>
<dbReference type="EC" id="2.3.1.225" evidence="7"/>
<evidence type="ECO:0000259" key="8">
    <source>
        <dbReference type="Pfam" id="PF01529"/>
    </source>
</evidence>
<evidence type="ECO:0000313" key="10">
    <source>
        <dbReference type="Proteomes" id="UP000038040"/>
    </source>
</evidence>
<keyword evidence="4 7" id="KW-1133">Transmembrane helix</keyword>
<evidence type="ECO:0000313" key="11">
    <source>
        <dbReference type="Proteomes" id="UP000274756"/>
    </source>
</evidence>
<proteinExistence type="inferred from homology"/>
<sequence length="288" mass="34136">MSCANNACVRSSISIVRWLPVGFVLIVICWAYYAYVIELCFYTVECLFERVIYLIIFHILLILFLWSYYQTIFSPVGRPRKEFFLTSEVRRDLESASEENLSRMILERYVYQQQIIVENRNFDGSIRYCYKCGCIKPDRCHHCSVCGHCVLKFDHHCPWVNTCINYYNYKFFVQFLGYGLLLCFWGILTDFQYFIGFWKKDLRLNNGFGNFQILFLFFVAGMFAISLSCLFCYHLYLTAKNRSTLETFRPPIFVYGIDKNAYNLGIRKNFLQVFGGITVFWFLPVFSS</sequence>
<evidence type="ECO:0000256" key="5">
    <source>
        <dbReference type="ARBA" id="ARBA00023136"/>
    </source>
</evidence>
<evidence type="ECO:0000256" key="1">
    <source>
        <dbReference type="ARBA" id="ARBA00004141"/>
    </source>
</evidence>
<dbReference type="GO" id="GO:0005783">
    <property type="term" value="C:endoplasmic reticulum"/>
    <property type="evidence" value="ECO:0007669"/>
    <property type="project" value="TreeGrafter"/>
</dbReference>
<comment type="similarity">
    <text evidence="7">Belongs to the DHHC palmitoyltransferase family.</text>
</comment>
<feature type="transmembrane region" description="Helical" evidence="7">
    <location>
        <begin position="269"/>
        <end position="287"/>
    </location>
</feature>
<feature type="transmembrane region" description="Helical" evidence="7">
    <location>
        <begin position="50"/>
        <end position="69"/>
    </location>
</feature>
<dbReference type="InterPro" id="IPR001594">
    <property type="entry name" value="Palmitoyltrfase_DHHC"/>
</dbReference>
<dbReference type="EMBL" id="UYYG01001151">
    <property type="protein sequence ID" value="VDN55195.1"/>
    <property type="molecule type" value="Genomic_DNA"/>
</dbReference>
<protein>
    <recommendedName>
        <fullName evidence="7">Palmitoyltransferase</fullName>
        <ecNumber evidence="7">2.3.1.225</ecNumber>
    </recommendedName>
</protein>
<evidence type="ECO:0000256" key="2">
    <source>
        <dbReference type="ARBA" id="ARBA00022679"/>
    </source>
</evidence>
<dbReference type="GO" id="GO:0006612">
    <property type="term" value="P:protein targeting to membrane"/>
    <property type="evidence" value="ECO:0007669"/>
    <property type="project" value="TreeGrafter"/>
</dbReference>
<evidence type="ECO:0000313" key="9">
    <source>
        <dbReference type="EMBL" id="VDN55195.1"/>
    </source>
</evidence>
<dbReference type="Proteomes" id="UP000274756">
    <property type="component" value="Unassembled WGS sequence"/>
</dbReference>
<dbReference type="GO" id="GO:0016020">
    <property type="term" value="C:membrane"/>
    <property type="evidence" value="ECO:0007669"/>
    <property type="project" value="UniProtKB-SubCell"/>
</dbReference>
<dbReference type="STRING" id="318479.A0A158Q2T6"/>
<dbReference type="AlphaFoldDB" id="A0A158Q2T6"/>
<feature type="transmembrane region" description="Helical" evidence="7">
    <location>
        <begin position="21"/>
        <end position="44"/>
    </location>
</feature>
<dbReference type="OrthoDB" id="9909019at2759"/>
<keyword evidence="2 7" id="KW-0808">Transferase</keyword>
<dbReference type="Proteomes" id="UP000038040">
    <property type="component" value="Unplaced"/>
</dbReference>
<feature type="transmembrane region" description="Helical" evidence="7">
    <location>
        <begin position="175"/>
        <end position="195"/>
    </location>
</feature>
<organism evidence="10 12">
    <name type="scientific">Dracunculus medinensis</name>
    <name type="common">Guinea worm</name>
    <dbReference type="NCBI Taxonomy" id="318479"/>
    <lineage>
        <taxon>Eukaryota</taxon>
        <taxon>Metazoa</taxon>
        <taxon>Ecdysozoa</taxon>
        <taxon>Nematoda</taxon>
        <taxon>Chromadorea</taxon>
        <taxon>Rhabditida</taxon>
        <taxon>Spirurina</taxon>
        <taxon>Dracunculoidea</taxon>
        <taxon>Dracunculidae</taxon>
        <taxon>Dracunculus</taxon>
    </lineage>
</organism>
<evidence type="ECO:0000256" key="3">
    <source>
        <dbReference type="ARBA" id="ARBA00022692"/>
    </source>
</evidence>
<dbReference type="Pfam" id="PF01529">
    <property type="entry name" value="DHHC"/>
    <property type="match status" value="1"/>
</dbReference>
<keyword evidence="11" id="KW-1185">Reference proteome</keyword>
<keyword evidence="6 7" id="KW-0012">Acyltransferase</keyword>
<dbReference type="InterPro" id="IPR039859">
    <property type="entry name" value="PFA4/ZDH16/20/ERF2-like"/>
</dbReference>
<dbReference type="GO" id="GO:0019706">
    <property type="term" value="F:protein-cysteine S-palmitoyltransferase activity"/>
    <property type="evidence" value="ECO:0007669"/>
    <property type="project" value="UniProtKB-EC"/>
</dbReference>